<reference evidence="4 5" key="1">
    <citation type="submission" date="2016-11" db="EMBL/GenBank/DDBJ databases">
        <authorList>
            <person name="Jaros S."/>
            <person name="Januszkiewicz K."/>
            <person name="Wedrychowicz H."/>
        </authorList>
    </citation>
    <scope>NUCLEOTIDE SEQUENCE [LARGE SCALE GENOMIC DNA]</scope>
    <source>
        <strain evidence="4 5">DSM 15929</strain>
    </source>
</reference>
<dbReference type="Pfam" id="PF01740">
    <property type="entry name" value="STAS"/>
    <property type="match status" value="1"/>
</dbReference>
<accession>A0A1M6Y6G8</accession>
<dbReference type="GO" id="GO:0043856">
    <property type="term" value="F:anti-sigma factor antagonist activity"/>
    <property type="evidence" value="ECO:0007669"/>
    <property type="project" value="InterPro"/>
</dbReference>
<keyword evidence="5" id="KW-1185">Reference proteome</keyword>
<dbReference type="EMBL" id="FRAC01000024">
    <property type="protein sequence ID" value="SHL13762.1"/>
    <property type="molecule type" value="Genomic_DNA"/>
</dbReference>
<dbReference type="PANTHER" id="PTHR33495">
    <property type="entry name" value="ANTI-SIGMA FACTOR ANTAGONIST TM_1081-RELATED-RELATED"/>
    <property type="match status" value="1"/>
</dbReference>
<dbReference type="NCBIfam" id="TIGR00377">
    <property type="entry name" value="ant_ant_sig"/>
    <property type="match status" value="1"/>
</dbReference>
<dbReference type="CDD" id="cd07043">
    <property type="entry name" value="STAS_anti-anti-sigma_factors"/>
    <property type="match status" value="1"/>
</dbReference>
<feature type="domain" description="STAS" evidence="3">
    <location>
        <begin position="17"/>
        <end position="127"/>
    </location>
</feature>
<name>A0A1M6Y6G8_9FIRM</name>
<organism evidence="4 5">
    <name type="scientific">Anaerocolumna jejuensis DSM 15929</name>
    <dbReference type="NCBI Taxonomy" id="1121322"/>
    <lineage>
        <taxon>Bacteria</taxon>
        <taxon>Bacillati</taxon>
        <taxon>Bacillota</taxon>
        <taxon>Clostridia</taxon>
        <taxon>Lachnospirales</taxon>
        <taxon>Lachnospiraceae</taxon>
        <taxon>Anaerocolumna</taxon>
    </lineage>
</organism>
<dbReference type="RefSeq" id="WP_073278851.1">
    <property type="nucleotide sequence ID" value="NZ_FRAC01000024.1"/>
</dbReference>
<dbReference type="OrthoDB" id="9796601at2"/>
<dbReference type="InterPro" id="IPR036513">
    <property type="entry name" value="STAS_dom_sf"/>
</dbReference>
<dbReference type="SUPFAM" id="SSF52091">
    <property type="entry name" value="SpoIIaa-like"/>
    <property type="match status" value="1"/>
</dbReference>
<evidence type="ECO:0000259" key="3">
    <source>
        <dbReference type="PROSITE" id="PS50801"/>
    </source>
</evidence>
<protein>
    <recommendedName>
        <fullName evidence="2">Anti-sigma factor antagonist</fullName>
    </recommendedName>
</protein>
<dbReference type="Gene3D" id="3.30.750.24">
    <property type="entry name" value="STAS domain"/>
    <property type="match status" value="1"/>
</dbReference>
<evidence type="ECO:0000313" key="4">
    <source>
        <dbReference type="EMBL" id="SHL13762.1"/>
    </source>
</evidence>
<evidence type="ECO:0000256" key="2">
    <source>
        <dbReference type="RuleBase" id="RU003749"/>
    </source>
</evidence>
<dbReference type="InterPro" id="IPR002645">
    <property type="entry name" value="STAS_dom"/>
</dbReference>
<dbReference type="PANTHER" id="PTHR33495:SF2">
    <property type="entry name" value="ANTI-SIGMA FACTOR ANTAGONIST TM_1081-RELATED"/>
    <property type="match status" value="1"/>
</dbReference>
<gene>
    <name evidence="4" type="ORF">SAMN02745136_04169</name>
</gene>
<evidence type="ECO:0000313" key="5">
    <source>
        <dbReference type="Proteomes" id="UP000184386"/>
    </source>
</evidence>
<dbReference type="STRING" id="1121322.SAMN02745136_04169"/>
<proteinExistence type="inferred from homology"/>
<comment type="similarity">
    <text evidence="1 2">Belongs to the anti-sigma-factor antagonist family.</text>
</comment>
<dbReference type="InterPro" id="IPR003658">
    <property type="entry name" value="Anti-sigma_ant"/>
</dbReference>
<sequence length="128" mass="14649">MERQEPLKKTSSTKGKEAAEYHIKDKCLIIKVKQDLDHHNTLSIREQSDKLLEKGQIKSIVFDFSGTDFMDSSGIGVIMGRYKRLTLSGGKIFVTGINHNLDRIFRMSGLYRIVPKFDSIEEAITRCR</sequence>
<dbReference type="AlphaFoldDB" id="A0A1M6Y6G8"/>
<dbReference type="PROSITE" id="PS50801">
    <property type="entry name" value="STAS"/>
    <property type="match status" value="1"/>
</dbReference>
<dbReference type="Proteomes" id="UP000184386">
    <property type="component" value="Unassembled WGS sequence"/>
</dbReference>
<evidence type="ECO:0000256" key="1">
    <source>
        <dbReference type="ARBA" id="ARBA00009013"/>
    </source>
</evidence>